<dbReference type="InterPro" id="IPR036291">
    <property type="entry name" value="NAD(P)-bd_dom_sf"/>
</dbReference>
<dbReference type="EMBL" id="NKUJ01000246">
    <property type="protein sequence ID" value="RMJ09344.1"/>
    <property type="molecule type" value="Genomic_DNA"/>
</dbReference>
<comment type="caution">
    <text evidence="1">The sequence shown here is derived from an EMBL/GenBank/DDBJ whole genome shotgun (WGS) entry which is preliminary data.</text>
</comment>
<dbReference type="Gene3D" id="3.40.50.720">
    <property type="entry name" value="NAD(P)-binding Rossmann-like Domain"/>
    <property type="match status" value="1"/>
</dbReference>
<dbReference type="SUPFAM" id="SSF51735">
    <property type="entry name" value="NAD(P)-binding Rossmann-fold domains"/>
    <property type="match status" value="1"/>
</dbReference>
<dbReference type="InterPro" id="IPR011032">
    <property type="entry name" value="GroES-like_sf"/>
</dbReference>
<dbReference type="Proteomes" id="UP000277212">
    <property type="component" value="Unassembled WGS sequence"/>
</dbReference>
<dbReference type="GO" id="GO:0016491">
    <property type="term" value="F:oxidoreductase activity"/>
    <property type="evidence" value="ECO:0007669"/>
    <property type="project" value="TreeGrafter"/>
</dbReference>
<dbReference type="PANTHER" id="PTHR43677">
    <property type="entry name" value="SHORT-CHAIN DEHYDROGENASE/REDUCTASE"/>
    <property type="match status" value="1"/>
</dbReference>
<dbReference type="Gene3D" id="3.90.180.10">
    <property type="entry name" value="Medium-chain alcohol dehydrogenases, catalytic domain"/>
    <property type="match status" value="2"/>
</dbReference>
<evidence type="ECO:0000313" key="1">
    <source>
        <dbReference type="EMBL" id="RMJ09344.1"/>
    </source>
</evidence>
<name>A0A3M2RVQ3_9HYPO</name>
<proteinExistence type="predicted"/>
<dbReference type="PANTHER" id="PTHR43677:SF11">
    <property type="entry name" value="ZINC-CONTAINING ALCOHOL DEHYDROGENASE"/>
    <property type="match status" value="1"/>
</dbReference>
<evidence type="ECO:0000313" key="2">
    <source>
        <dbReference type="Proteomes" id="UP000277212"/>
    </source>
</evidence>
<organism evidence="1 2">
    <name type="scientific">Fusarium kuroshium</name>
    <dbReference type="NCBI Taxonomy" id="2010991"/>
    <lineage>
        <taxon>Eukaryota</taxon>
        <taxon>Fungi</taxon>
        <taxon>Dikarya</taxon>
        <taxon>Ascomycota</taxon>
        <taxon>Pezizomycotina</taxon>
        <taxon>Sordariomycetes</taxon>
        <taxon>Hypocreomycetidae</taxon>
        <taxon>Hypocreales</taxon>
        <taxon>Nectriaceae</taxon>
        <taxon>Fusarium</taxon>
        <taxon>Fusarium solani species complex</taxon>
    </lineage>
</organism>
<dbReference type="InterPro" id="IPR051397">
    <property type="entry name" value="Zn-ADH-like_protein"/>
</dbReference>
<gene>
    <name evidence="1" type="ORF">CDV36_011024</name>
</gene>
<reference evidence="1 2" key="1">
    <citation type="submission" date="2017-06" db="EMBL/GenBank/DDBJ databases">
        <title>Comparative genomic analysis of Ambrosia Fusariam Clade fungi.</title>
        <authorList>
            <person name="Stajich J.E."/>
            <person name="Carrillo J."/>
            <person name="Kijimoto T."/>
            <person name="Eskalen A."/>
            <person name="O'Donnell K."/>
            <person name="Kasson M."/>
        </authorList>
    </citation>
    <scope>NUCLEOTIDE SEQUENCE [LARGE SCALE GENOMIC DNA]</scope>
    <source>
        <strain evidence="1">UCR3666</strain>
    </source>
</reference>
<sequence>MKAAQVTSWGNPPEYMDVPDLPLPSPNELQVKVLAAGVPRVVQVRASGKHPSAFNSTLPYDPSIDGAGLDEATGDMYFISSLAAPVFCERANVDKAQLIKLDAGVDPVTIAALANPTMSSWLALKCRAIGGCEGRTVAIIGATSASGRLAAFVARELGAARVVGISRTEETLAAVEGLDERIVMQTPLSIPPSVGPIDIVLDYVGGSAGVEVMKAAEIKRGENLQYIQIGGLSGEENMVLPGRLLNVKPIRVMASGIGSVSKQELKREISGLVAALCRMKPPFEILAFPMSDVQKVWESEEAKTKRLVLVP</sequence>
<dbReference type="STRING" id="2010991.A0A3M2RVQ3"/>
<protein>
    <recommendedName>
        <fullName evidence="3">Enoyl reductase (ER) domain-containing protein</fullName>
    </recommendedName>
</protein>
<evidence type="ECO:0008006" key="3">
    <source>
        <dbReference type="Google" id="ProtNLM"/>
    </source>
</evidence>
<dbReference type="OrthoDB" id="809632at2759"/>
<dbReference type="AlphaFoldDB" id="A0A3M2RVQ3"/>
<dbReference type="SUPFAM" id="SSF50129">
    <property type="entry name" value="GroES-like"/>
    <property type="match status" value="1"/>
</dbReference>
<keyword evidence="2" id="KW-1185">Reference proteome</keyword>
<accession>A0A3M2RVQ3</accession>